<evidence type="ECO:0000313" key="6">
    <source>
        <dbReference type="Proteomes" id="UP001056429"/>
    </source>
</evidence>
<dbReference type="InterPro" id="IPR017871">
    <property type="entry name" value="ABC_transporter-like_CS"/>
</dbReference>
<dbReference type="PANTHER" id="PTHR43582:SF2">
    <property type="entry name" value="LINEARMYCIN RESISTANCE ATP-BINDING PROTEIN LNRL"/>
    <property type="match status" value="1"/>
</dbReference>
<keyword evidence="2" id="KW-0547">Nucleotide-binding</keyword>
<protein>
    <submittedName>
        <fullName evidence="5">ABC transporter ATP-binding protein</fullName>
    </submittedName>
</protein>
<comment type="caution">
    <text evidence="5">The sequence shown here is derived from an EMBL/GenBank/DDBJ whole genome shotgun (WGS) entry which is preliminary data.</text>
</comment>
<accession>A0A9J6P2S0</accession>
<dbReference type="Pfam" id="PF13732">
    <property type="entry name" value="DrrA1-3_C"/>
    <property type="match status" value="1"/>
</dbReference>
<keyword evidence="6" id="KW-1185">Reference proteome</keyword>
<evidence type="ECO:0000256" key="2">
    <source>
        <dbReference type="ARBA" id="ARBA00022741"/>
    </source>
</evidence>
<dbReference type="Proteomes" id="UP001056429">
    <property type="component" value="Unassembled WGS sequence"/>
</dbReference>
<dbReference type="Gene3D" id="3.40.50.300">
    <property type="entry name" value="P-loop containing nucleotide triphosphate hydrolases"/>
    <property type="match status" value="1"/>
</dbReference>
<dbReference type="PANTHER" id="PTHR43582">
    <property type="entry name" value="LINEARMYCIN RESISTANCE ATP-BINDING PROTEIN LNRL"/>
    <property type="match status" value="1"/>
</dbReference>
<dbReference type="RefSeq" id="WP_250859518.1">
    <property type="nucleotide sequence ID" value="NZ_JAGSOJ010000002.1"/>
</dbReference>
<reference evidence="5" key="2">
    <citation type="submission" date="2021-04" db="EMBL/GenBank/DDBJ databases">
        <authorList>
            <person name="Dong X."/>
        </authorList>
    </citation>
    <scope>NUCLEOTIDE SEQUENCE</scope>
    <source>
        <strain evidence="5">ZWT</strain>
    </source>
</reference>
<dbReference type="SMART" id="SM00382">
    <property type="entry name" value="AAA"/>
    <property type="match status" value="1"/>
</dbReference>
<feature type="domain" description="ABC transporter" evidence="4">
    <location>
        <begin position="4"/>
        <end position="234"/>
    </location>
</feature>
<evidence type="ECO:0000256" key="1">
    <source>
        <dbReference type="ARBA" id="ARBA00022448"/>
    </source>
</evidence>
<dbReference type="InterPro" id="IPR025302">
    <property type="entry name" value="DrrA1/2-like_C"/>
</dbReference>
<organism evidence="5 6">
    <name type="scientific">Oceanirhabdus seepicola</name>
    <dbReference type="NCBI Taxonomy" id="2828781"/>
    <lineage>
        <taxon>Bacteria</taxon>
        <taxon>Bacillati</taxon>
        <taxon>Bacillota</taxon>
        <taxon>Clostridia</taxon>
        <taxon>Eubacteriales</taxon>
        <taxon>Clostridiaceae</taxon>
        <taxon>Oceanirhabdus</taxon>
    </lineage>
</organism>
<dbReference type="PROSITE" id="PS50893">
    <property type="entry name" value="ABC_TRANSPORTER_2"/>
    <property type="match status" value="1"/>
</dbReference>
<evidence type="ECO:0000256" key="3">
    <source>
        <dbReference type="ARBA" id="ARBA00022840"/>
    </source>
</evidence>
<name>A0A9J6P2S0_9CLOT</name>
<evidence type="ECO:0000259" key="4">
    <source>
        <dbReference type="PROSITE" id="PS50893"/>
    </source>
</evidence>
<dbReference type="InterPro" id="IPR003593">
    <property type="entry name" value="AAA+_ATPase"/>
</dbReference>
<proteinExistence type="predicted"/>
<dbReference type="InterPro" id="IPR027417">
    <property type="entry name" value="P-loop_NTPase"/>
</dbReference>
<dbReference type="GO" id="GO:0005524">
    <property type="term" value="F:ATP binding"/>
    <property type="evidence" value="ECO:0007669"/>
    <property type="project" value="UniProtKB-KW"/>
</dbReference>
<dbReference type="GO" id="GO:0016887">
    <property type="term" value="F:ATP hydrolysis activity"/>
    <property type="evidence" value="ECO:0007669"/>
    <property type="project" value="InterPro"/>
</dbReference>
<keyword evidence="1" id="KW-0813">Transport</keyword>
<dbReference type="AlphaFoldDB" id="A0A9J6P2S0"/>
<reference evidence="5" key="1">
    <citation type="journal article" date="2021" name="mSystems">
        <title>Bacteria and Archaea Synergistically Convert Glycine Betaine to Biogenic Methane in the Formosa Cold Seep of the South China Sea.</title>
        <authorList>
            <person name="Li L."/>
            <person name="Zhang W."/>
            <person name="Zhang S."/>
            <person name="Song L."/>
            <person name="Sun Q."/>
            <person name="Zhang H."/>
            <person name="Xiang H."/>
            <person name="Dong X."/>
        </authorList>
    </citation>
    <scope>NUCLEOTIDE SEQUENCE</scope>
    <source>
        <strain evidence="5">ZWT</strain>
    </source>
</reference>
<dbReference type="EMBL" id="JAGSOJ010000002">
    <property type="protein sequence ID" value="MCM1990486.1"/>
    <property type="molecule type" value="Genomic_DNA"/>
</dbReference>
<dbReference type="PROSITE" id="PS00211">
    <property type="entry name" value="ABC_TRANSPORTER_1"/>
    <property type="match status" value="1"/>
</dbReference>
<sequence length="312" mass="34898">MAMIEVKGLIKKFKDVTALDCVDFSVKEGEIIGLLGPNGAGKSTFINILCGLISSDKGEAKIFGKDINKEIRKIKGDIGVVPQDIAIYGDLTAYENVKFFASLYGIRGKKAHECVMEALKFVELDDKAKLKPSTFSGGMKRRLNIACAIAHSPKLIFMDEPTVGIDPQSRNHILQSVKKLNENGVTVVYTSHYMEEVEEICERVFILDQGKVIAQGNKEELTALVTEYKEMNIAVGFINEEDIKDIENIKGVENVKFNDNVISITSEKDKDNMNEILDYLRVKEIEIRSIQMNVPNLETVFLSLTGRKLRDD</sequence>
<dbReference type="InterPro" id="IPR003439">
    <property type="entry name" value="ABC_transporter-like_ATP-bd"/>
</dbReference>
<keyword evidence="3 5" id="KW-0067">ATP-binding</keyword>
<dbReference type="Pfam" id="PF00005">
    <property type="entry name" value="ABC_tran"/>
    <property type="match status" value="1"/>
</dbReference>
<evidence type="ECO:0000313" key="5">
    <source>
        <dbReference type="EMBL" id="MCM1990486.1"/>
    </source>
</evidence>
<dbReference type="SUPFAM" id="SSF52540">
    <property type="entry name" value="P-loop containing nucleoside triphosphate hydrolases"/>
    <property type="match status" value="1"/>
</dbReference>
<gene>
    <name evidence="5" type="ORF">KDK92_12210</name>
</gene>